<proteinExistence type="predicted"/>
<feature type="coiled-coil region" evidence="1">
    <location>
        <begin position="40"/>
        <end position="70"/>
    </location>
</feature>
<reference evidence="2" key="1">
    <citation type="submission" date="2020-05" db="EMBL/GenBank/DDBJ databases">
        <title>Mycena genomes resolve the evolution of fungal bioluminescence.</title>
        <authorList>
            <person name="Tsai I.J."/>
        </authorList>
    </citation>
    <scope>NUCLEOTIDE SEQUENCE</scope>
    <source>
        <strain evidence="2">160909Yilan</strain>
    </source>
</reference>
<evidence type="ECO:0008006" key="4">
    <source>
        <dbReference type="Google" id="ProtNLM"/>
    </source>
</evidence>
<protein>
    <recommendedName>
        <fullName evidence="4">F-box domain-containing protein</fullName>
    </recommendedName>
</protein>
<organism evidence="2 3">
    <name type="scientific">Mycena sanguinolenta</name>
    <dbReference type="NCBI Taxonomy" id="230812"/>
    <lineage>
        <taxon>Eukaryota</taxon>
        <taxon>Fungi</taxon>
        <taxon>Dikarya</taxon>
        <taxon>Basidiomycota</taxon>
        <taxon>Agaricomycotina</taxon>
        <taxon>Agaricomycetes</taxon>
        <taxon>Agaricomycetidae</taxon>
        <taxon>Agaricales</taxon>
        <taxon>Marasmiineae</taxon>
        <taxon>Mycenaceae</taxon>
        <taxon>Mycena</taxon>
    </lineage>
</organism>
<evidence type="ECO:0000256" key="1">
    <source>
        <dbReference type="SAM" id="Coils"/>
    </source>
</evidence>
<dbReference type="Proteomes" id="UP000623467">
    <property type="component" value="Unassembled WGS sequence"/>
</dbReference>
<comment type="caution">
    <text evidence="2">The sequence shown here is derived from an EMBL/GenBank/DDBJ whole genome shotgun (WGS) entry which is preliminary data.</text>
</comment>
<accession>A0A8H6XLH8</accession>
<dbReference type="AlphaFoldDB" id="A0A8H6XLH8"/>
<evidence type="ECO:0000313" key="3">
    <source>
        <dbReference type="Proteomes" id="UP000623467"/>
    </source>
</evidence>
<gene>
    <name evidence="2" type="ORF">MSAN_02022200</name>
</gene>
<dbReference type="EMBL" id="JACAZH010000025">
    <property type="protein sequence ID" value="KAF7342652.1"/>
    <property type="molecule type" value="Genomic_DNA"/>
</dbReference>
<name>A0A8H6XLH8_9AGAR</name>
<keyword evidence="1" id="KW-0175">Coiled coil</keyword>
<sequence length="540" mass="60988">MPDDAQKLARLGELLATNEPPRENDLPIVQHIVNETNVRLASLDKEISGLKDHLRKLEKKRQTLSDYKAQHMGILSPLRRMPPEILGEIFSWPQQSTFAVFRPKENCPWILTHVCSRWRAVALSLPSLWSLITIDFSIEQRYSLELVRTQMERARALKVHFAGSEDSDSRHQIAIFTLLAEHSARWTELSIQLASCLIPDMVALRGNLPTLRKAWVGWHTVESQAAELDSLDVFQTAGSLVDIGVLSEFRFVPTLLPAFHQITRYDLDAPWESHCEILKTLPNLQEVRIVRNFDNDHGWPERGETIDLPHLRRLYVNDPICLDYLRAPILEVIALGTSTDDTVEACHSVESLLTRSSCSPRCLRIQGPLDEGCTALLLQNHASFTDIAVTDDVHDDEDTQREILSSSLSLFTTTTSLVLLPHITKIGLACQNADASVYPLLLATLTSRWNVGECALKAVELLFLDSAPDPDPESLARIEMLRQDGLQISLLSGDAASDRNDRWLFRTTWARNRWARSIQFSFPCSRAISPFVFDSDSLSF</sequence>
<keyword evidence="3" id="KW-1185">Reference proteome</keyword>
<dbReference type="OrthoDB" id="3365698at2759"/>
<evidence type="ECO:0000313" key="2">
    <source>
        <dbReference type="EMBL" id="KAF7342652.1"/>
    </source>
</evidence>